<organism evidence="7 8">
    <name type="scientific">Vibrio ponticus</name>
    <dbReference type="NCBI Taxonomy" id="265668"/>
    <lineage>
        <taxon>Bacteria</taxon>
        <taxon>Pseudomonadati</taxon>
        <taxon>Pseudomonadota</taxon>
        <taxon>Gammaproteobacteria</taxon>
        <taxon>Vibrionales</taxon>
        <taxon>Vibrionaceae</taxon>
        <taxon>Vibrio</taxon>
    </lineage>
</organism>
<dbReference type="InterPro" id="IPR013783">
    <property type="entry name" value="Ig-like_fold"/>
</dbReference>
<comment type="subcellular location">
    <subcellularLocation>
        <location evidence="1">Cytoplasm</location>
    </subcellularLocation>
</comment>
<dbReference type="SUPFAM" id="SSF53474">
    <property type="entry name" value="alpha/beta-Hydrolases"/>
    <property type="match status" value="1"/>
</dbReference>
<evidence type="ECO:0000313" key="8">
    <source>
        <dbReference type="Proteomes" id="UP000186206"/>
    </source>
</evidence>
<dbReference type="PANTHER" id="PTHR48098:SF3">
    <property type="entry name" value="IRON(III) ENTEROBACTIN ESTERASE"/>
    <property type="match status" value="1"/>
</dbReference>
<protein>
    <recommendedName>
        <fullName evidence="6">Enterochelin esterase N-terminal domain-containing protein</fullName>
    </recommendedName>
</protein>
<evidence type="ECO:0000256" key="4">
    <source>
        <dbReference type="ARBA" id="ARBA00024201"/>
    </source>
</evidence>
<keyword evidence="5" id="KW-0732">Signal</keyword>
<feature type="chain" id="PRO_5045500897" description="Enterochelin esterase N-terminal domain-containing protein" evidence="5">
    <location>
        <begin position="20"/>
        <end position="520"/>
    </location>
</feature>
<dbReference type="Pfam" id="PF11806">
    <property type="entry name" value="Enterochelin_N"/>
    <property type="match status" value="1"/>
</dbReference>
<keyword evidence="3" id="KW-0378">Hydrolase</keyword>
<dbReference type="SUPFAM" id="SSF81296">
    <property type="entry name" value="E set domains"/>
    <property type="match status" value="1"/>
</dbReference>
<keyword evidence="8" id="KW-1185">Reference proteome</keyword>
<proteinExistence type="inferred from homology"/>
<name>A0ABX3FHU1_9VIBR</name>
<dbReference type="Gene3D" id="2.60.40.10">
    <property type="entry name" value="Immunoglobulins"/>
    <property type="match status" value="1"/>
</dbReference>
<dbReference type="Proteomes" id="UP000186206">
    <property type="component" value="Unassembled WGS sequence"/>
</dbReference>
<dbReference type="InterPro" id="IPR014756">
    <property type="entry name" value="Ig_E-set"/>
</dbReference>
<dbReference type="InterPro" id="IPR029058">
    <property type="entry name" value="AB_hydrolase_fold"/>
</dbReference>
<comment type="similarity">
    <text evidence="4">Belongs to the Fes family.</text>
</comment>
<reference evidence="7 8" key="1">
    <citation type="submission" date="2016-09" db="EMBL/GenBank/DDBJ databases">
        <title>Genomic Taxonomy of the Vibrionaceae.</title>
        <authorList>
            <person name="Gonzalez-Castillo A."/>
            <person name="Gomez-Gil B."/>
            <person name="Enciso-Ibarra K."/>
        </authorList>
    </citation>
    <scope>NUCLEOTIDE SEQUENCE [LARGE SCALE GENOMIC DNA]</scope>
    <source>
        <strain evidence="7 8">CAIM 1731</strain>
    </source>
</reference>
<accession>A0ABX3FHU1</accession>
<evidence type="ECO:0000259" key="6">
    <source>
        <dbReference type="Pfam" id="PF11806"/>
    </source>
</evidence>
<evidence type="ECO:0000256" key="1">
    <source>
        <dbReference type="ARBA" id="ARBA00004496"/>
    </source>
</evidence>
<dbReference type="Pfam" id="PF00756">
    <property type="entry name" value="Esterase"/>
    <property type="match status" value="1"/>
</dbReference>
<dbReference type="NCBIfam" id="NF007758">
    <property type="entry name" value="PRK10439.1"/>
    <property type="match status" value="1"/>
</dbReference>
<evidence type="ECO:0000256" key="5">
    <source>
        <dbReference type="SAM" id="SignalP"/>
    </source>
</evidence>
<dbReference type="EMBL" id="MJMI01000086">
    <property type="protein sequence ID" value="OLQ92878.1"/>
    <property type="molecule type" value="Genomic_DNA"/>
</dbReference>
<evidence type="ECO:0000313" key="7">
    <source>
        <dbReference type="EMBL" id="OLQ92878.1"/>
    </source>
</evidence>
<dbReference type="InterPro" id="IPR000801">
    <property type="entry name" value="Esterase-like"/>
</dbReference>
<comment type="caution">
    <text evidence="7">The sequence shown here is derived from an EMBL/GenBank/DDBJ whole genome shotgun (WGS) entry which is preliminary data.</text>
</comment>
<dbReference type="InterPro" id="IPR050583">
    <property type="entry name" value="Mycobacterial_A85_antigen"/>
</dbReference>
<dbReference type="InterPro" id="IPR021764">
    <property type="entry name" value="Enterochelin_esterase_N"/>
</dbReference>
<sequence length="520" mass="58674">MKGVMIPLLASLTTTLAHAVSDIEETVSISDAYQAEIHIEKTSYIRGSVESSKSLAFARIIDAQGRVVKDIVDEGQRDGEIFWLVTTPGKYSLEIVTQEKDNQIKVMVEEKSLKSDQSVNPNESPISPKLIEVSKSLSAGMSDVDRQFWQQIALSGSPLIEPNHDGSAIVTFLWRGDEHNVRLFGAPYDGHVYLSRLKNTDIWYKSYHVPNGSRLSYRMAPNVPQLSGFEWIEQRRAVLATAQTDPLNIRAKFIAANDKFGDASTLEYGDVISDQYTLESGAVKGEVHEYQLTSEILDNSRSIKVYLPNAQYQTAKDAPLLIVFDGDQYLTRVPTPTILDNLIAEKKTPPLRAIFVNHPTNKLRGKELPPNPKFAQFMATELIPWAKQEFQIEPVAKQTILTGSSYGGLASMYVAHQYPEVFGNVLSQSGSFWWAPSRLQKAWLTKQIEKSPENNLKVYMNAGVFEEQPERASIIETNRKLYQLLKDKQYQVHFDELASGHDYYSWRVTIVNGLDYLFKN</sequence>
<feature type="domain" description="Enterochelin esterase N-terminal" evidence="6">
    <location>
        <begin position="170"/>
        <end position="266"/>
    </location>
</feature>
<keyword evidence="2" id="KW-0963">Cytoplasm</keyword>
<evidence type="ECO:0000256" key="2">
    <source>
        <dbReference type="ARBA" id="ARBA00022490"/>
    </source>
</evidence>
<gene>
    <name evidence="7" type="ORF">BIY21_11490</name>
</gene>
<dbReference type="Gene3D" id="3.40.50.1820">
    <property type="entry name" value="alpha/beta hydrolase"/>
    <property type="match status" value="1"/>
</dbReference>
<evidence type="ECO:0000256" key="3">
    <source>
        <dbReference type="ARBA" id="ARBA00022801"/>
    </source>
</evidence>
<dbReference type="PANTHER" id="PTHR48098">
    <property type="entry name" value="ENTEROCHELIN ESTERASE-RELATED"/>
    <property type="match status" value="1"/>
</dbReference>
<feature type="signal peptide" evidence="5">
    <location>
        <begin position="1"/>
        <end position="19"/>
    </location>
</feature>